<dbReference type="PROSITE" id="PS50050">
    <property type="entry name" value="TNFR_NGFR_2"/>
    <property type="match status" value="1"/>
</dbReference>
<evidence type="ECO:0000256" key="4">
    <source>
        <dbReference type="ARBA" id="ARBA00023157"/>
    </source>
</evidence>
<proteinExistence type="predicted"/>
<dbReference type="Pfam" id="PF07645">
    <property type="entry name" value="EGF_CA"/>
    <property type="match status" value="1"/>
</dbReference>
<keyword evidence="3" id="KW-0677">Repeat</keyword>
<sequence length="2246" mass="254374">MTSFHHYPWVVAMVMWLCVLGNNAEESPPMHHLVLLENLPPEFNHTSNPEIVIRTNYSGLVHFKESDDFKVLLNITAPSIDKAYAVHSQMVADKGRLLIQVYEEPSAARPISLGWIFLLVGVAACMVATLAILYAVWWYCSKKYIDIEQDNLRHGNVMYRVRNSMHLSATQGDEMMLPRGDDDHDTLPNDDPLRGVPELPEQEEAEAMEMEELQATEKHAVDGDNEYDYEKRVAKKRLQAQTRKLHKDYYKKDMSRRKRHPSLNDPPSYDAVMEYPNESSDESDESPEHDTSNRRLLPTIEGSDTSLGDRTYQNVYREGAITTFRTLDTHIPVAHSDGDLTLANLASRRGRNLPRLAKGMVTPPVAMSEEISRPIFPRTDSTTVKGSKETVVAREDSNASPFRVTAVVHQTTPQSPEHAGSRPGSTTGSRPNSVTGSRPGSGKGSRPGSSTGSRININSQLRPAYATINQAHPVSTMDSGIYTMEKNPMDIPLTSFKSRGPPPPIPVKPPVLPTNRNTPVSGARSPQTSDVQDLYQYGKLENTGNPYPPSLVTSDSLTSPGGHRFSLMSEKTFSLYGSSEIFDANQQQRDKDFDEEDSESDIEVEIPPLGDSDADILSDASLPLPSPPAFIRPQGSSYAFDGSPISPAARKFLYGDSLHGISAMSPGLDDWDDMRGGRLIAATASPTNTLDKHFVFPPPQQSQDSGMSDGPDMSSFIDNNGSATPPPLPPPNQAQRAISDIQGNHISLQAPPSKTYQSPHRYSYSREEGRSPHHLHPEGREYAEQNGHRERHRQASGGKPGRGRGGKPLLGPKVLHLTVLSTLCILSLASGVYAKMAEPETEVYMTVYAPRNFLAARRISVYFNQDKKADIEESPFDVQPYVASDPILWRMNSSLCTGNKCAQGCDENTGRCICKKGYKLDSKDGTCKDVNECHEMTFRCHKDAGCLNSKGSYDCRCSFPFFGDGKFCEECTKGCPENMWEVQGCTNRQPKICRACTKVCVDGFYLLSACHTNNDITCRMCHQKCTGGQYEHKQCTRRQNRECRDRSELREPLTSENVVYENQLEVTDEEAKMPYTPSDFTEVRRFTFHRGSGFYIKVAIKQLNPTFVFEPVDHADNNDLRSFPGQQSITRQYCPYPVPAHYELFYLKHQNQKYRTYMTKTGTVIEPCDTYTRHGTYPDLRHHDAGSILCSEPGPVSSVYAIQREFGTSKDTWVEKSESCQTENEACLNCTIRCTLDMMKDQGQCGVRESDGDGGSPRLPTCFACCIQQNCTDTCRDYHDRGCQTVRCQEGNLIEFRLRPVYNNGEDYLCHVTPVTHQKLIELEYTIMHFHKELLRNNISLYGNNNWMTTGKTDHRDKIITIQIDSKLGKMPNFVQGTPSTGTMKVGVYKEEGAKVKHAHITGSSALARPVWPFKVTSSIFGSKSCEDEALDDLVLATGSEDPYVPIPDLLGVYVGNMSYIITNFTTHPRVRIAVDKHISVLSVLYPSTELIFDRLHGNITHNSSHWLVDVYGAIKTCPGFLRLNISDADYSSDPLFQYELGIKCPKTFNISFFIPNGDKPYFDKDFIVTIKDRLTTYHLNIYKPRSKVIETTTKEVIRGQLLMLSSAEDVTPPHFSIPFIASVCGGTLLLIFIATFGICVKFNQPRVDVLRFHWCHLVLMVGYIVFQFVFAVLASMTVFVLIIMAVNSDTTAFLQNYQQQRSVKSAYSHLELDHMERHLLAEITRQNQLSNSSKAMCEQQMYKITEDFAKLKVEMEREAKTRMEQENLNNLLADHTQQLLQSFTNSLSIFSYRYNNYLKYTRQVFSSDIRDTYDSVEKNKWLSGANFLRRKVKILRDMMNLPTKPFIDWMGLKNDLLHTTTDTPIPTPQLPRFSMADTVMGGTSGQSQRLPTTTSNQKTLETHNYWIYNNQPQGYNKPSYEQNGTETQTGGQKMSGAGYGGYFVFFGLMLFIDLVWFLHRMLKAIGISQLLLFGYPIYLDIRDKTARSRHASESEAYIKKRKKWFKQGFFHTMKEFFFKILSSMFIPKVIATVLVCLIMYVLSVATFHFVNRETFSYLGYYNNIDDLLKMNEDFINNRIKAHSMRINMMEYPTYQELVNLHIQRHHYVYKMVERQWQVLGDAHGQLYCKYLQQLDVKAKCNKPLNTRFNDIQISACHFQQVEPELYEGHSGAESTVAEVQMDAFLKSIRQMISDTSYIVLIYLSVIIVKELLGTVIWLYMKRSGFMNLRIIYEADEPPPPASRTM</sequence>
<feature type="region of interest" description="Disordered" evidence="7">
    <location>
        <begin position="495"/>
        <end position="530"/>
    </location>
</feature>
<feature type="domain" description="TNFR-Cys" evidence="11">
    <location>
        <begin position="999"/>
        <end position="1043"/>
    </location>
</feature>
<dbReference type="InterPro" id="IPR000742">
    <property type="entry name" value="EGF"/>
</dbReference>
<feature type="transmembrane region" description="Helical" evidence="8">
    <location>
        <begin position="115"/>
        <end position="139"/>
    </location>
</feature>
<evidence type="ECO:0000313" key="12">
    <source>
        <dbReference type="EMBL" id="OWF56695.1"/>
    </source>
</evidence>
<dbReference type="InterPro" id="IPR000152">
    <property type="entry name" value="EGF-type_Asp/Asn_hydroxyl_site"/>
</dbReference>
<feature type="region of interest" description="Disordered" evidence="7">
    <location>
        <begin position="409"/>
        <end position="456"/>
    </location>
</feature>
<dbReference type="PANTHER" id="PTHR24050">
    <property type="entry name" value="PA14 DOMAIN-CONTAINING PROTEIN"/>
    <property type="match status" value="1"/>
</dbReference>
<accession>A0A210R6V3</accession>
<feature type="compositionally biased region" description="Basic residues" evidence="7">
    <location>
        <begin position="237"/>
        <end position="246"/>
    </location>
</feature>
<feature type="repeat" description="TNFR-Cys" evidence="6">
    <location>
        <begin position="999"/>
        <end position="1043"/>
    </location>
</feature>
<dbReference type="PROSITE" id="PS50026">
    <property type="entry name" value="EGF_3"/>
    <property type="match status" value="1"/>
</dbReference>
<comment type="caution">
    <text evidence="5">Lacks conserved residue(s) required for the propagation of feature annotation.</text>
</comment>
<dbReference type="InterPro" id="IPR001881">
    <property type="entry name" value="EGF-like_Ca-bd_dom"/>
</dbReference>
<keyword evidence="8" id="KW-0812">Transmembrane</keyword>
<evidence type="ECO:0000256" key="6">
    <source>
        <dbReference type="PROSITE-ProRule" id="PRU00206"/>
    </source>
</evidence>
<evidence type="ECO:0000256" key="5">
    <source>
        <dbReference type="PROSITE-ProRule" id="PRU00076"/>
    </source>
</evidence>
<dbReference type="SMART" id="SM00179">
    <property type="entry name" value="EGF_CA"/>
    <property type="match status" value="1"/>
</dbReference>
<evidence type="ECO:0000259" key="10">
    <source>
        <dbReference type="PROSITE" id="PS50026"/>
    </source>
</evidence>
<feature type="compositionally biased region" description="Polar residues" evidence="7">
    <location>
        <begin position="423"/>
        <end position="434"/>
    </location>
</feature>
<dbReference type="Proteomes" id="UP000242188">
    <property type="component" value="Unassembled WGS sequence"/>
</dbReference>
<dbReference type="EMBL" id="NEDP02000107">
    <property type="protein sequence ID" value="OWF56695.1"/>
    <property type="molecule type" value="Genomic_DNA"/>
</dbReference>
<feature type="chain" id="PRO_5013052601" evidence="9">
    <location>
        <begin position="25"/>
        <end position="2246"/>
    </location>
</feature>
<evidence type="ECO:0000256" key="8">
    <source>
        <dbReference type="SAM" id="Phobius"/>
    </source>
</evidence>
<dbReference type="GO" id="GO:0005509">
    <property type="term" value="F:calcium ion binding"/>
    <property type="evidence" value="ECO:0007669"/>
    <property type="project" value="InterPro"/>
</dbReference>
<feature type="transmembrane region" description="Helical" evidence="8">
    <location>
        <begin position="1965"/>
        <end position="1982"/>
    </location>
</feature>
<evidence type="ECO:0000313" key="13">
    <source>
        <dbReference type="Proteomes" id="UP000242188"/>
    </source>
</evidence>
<keyword evidence="2 9" id="KW-0732">Signal</keyword>
<feature type="compositionally biased region" description="Polar residues" evidence="7">
    <location>
        <begin position="747"/>
        <end position="760"/>
    </location>
</feature>
<feature type="compositionally biased region" description="Polar residues" evidence="7">
    <location>
        <begin position="514"/>
        <end position="530"/>
    </location>
</feature>
<name>A0A210R6V3_MIZYE</name>
<feature type="compositionally biased region" description="Low complexity" evidence="7">
    <location>
        <begin position="701"/>
        <end position="715"/>
    </location>
</feature>
<keyword evidence="8" id="KW-0472">Membrane</keyword>
<organism evidence="12 13">
    <name type="scientific">Mizuhopecten yessoensis</name>
    <name type="common">Japanese scallop</name>
    <name type="synonym">Patinopecten yessoensis</name>
    <dbReference type="NCBI Taxonomy" id="6573"/>
    <lineage>
        <taxon>Eukaryota</taxon>
        <taxon>Metazoa</taxon>
        <taxon>Spiralia</taxon>
        <taxon>Lophotrochozoa</taxon>
        <taxon>Mollusca</taxon>
        <taxon>Bivalvia</taxon>
        <taxon>Autobranchia</taxon>
        <taxon>Pteriomorphia</taxon>
        <taxon>Pectinida</taxon>
        <taxon>Pectinoidea</taxon>
        <taxon>Pectinidae</taxon>
        <taxon>Mizuhopecten</taxon>
    </lineage>
</organism>
<keyword evidence="4 6" id="KW-1015">Disulfide bond</keyword>
<feature type="transmembrane region" description="Helical" evidence="8">
    <location>
        <begin position="1940"/>
        <end position="1959"/>
    </location>
</feature>
<feature type="compositionally biased region" description="Basic and acidic residues" evidence="7">
    <location>
        <begin position="179"/>
        <end position="193"/>
    </location>
</feature>
<evidence type="ECO:0000256" key="7">
    <source>
        <dbReference type="SAM" id="MobiDB-lite"/>
    </source>
</evidence>
<dbReference type="SMART" id="SM00181">
    <property type="entry name" value="EGF"/>
    <property type="match status" value="2"/>
</dbReference>
<feature type="region of interest" description="Disordered" evidence="7">
    <location>
        <begin position="172"/>
        <end position="197"/>
    </location>
</feature>
<comment type="caution">
    <text evidence="12">The sequence shown here is derived from an EMBL/GenBank/DDBJ whole genome shotgun (WGS) entry which is preliminary data.</text>
</comment>
<feature type="transmembrane region" description="Helical" evidence="8">
    <location>
        <begin position="2030"/>
        <end position="2051"/>
    </location>
</feature>
<dbReference type="PROSITE" id="PS01186">
    <property type="entry name" value="EGF_2"/>
    <property type="match status" value="1"/>
</dbReference>
<feature type="domain" description="EGF-like" evidence="10">
    <location>
        <begin position="929"/>
        <end position="969"/>
    </location>
</feature>
<protein>
    <submittedName>
        <fullName evidence="12">EGF-like domain-containing protein</fullName>
    </submittedName>
</protein>
<feature type="region of interest" description="Disordered" evidence="7">
    <location>
        <begin position="747"/>
        <end position="809"/>
    </location>
</feature>
<feature type="disulfide bond" evidence="6">
    <location>
        <begin position="1025"/>
        <end position="1043"/>
    </location>
</feature>
<gene>
    <name evidence="12" type="ORF">KP79_PYT20153</name>
</gene>
<dbReference type="FunFam" id="2.10.25.10:FF:000038">
    <property type="entry name" value="Fibrillin 2"/>
    <property type="match status" value="1"/>
</dbReference>
<feature type="compositionally biased region" description="Basic and acidic residues" evidence="7">
    <location>
        <begin position="764"/>
        <end position="788"/>
    </location>
</feature>
<feature type="compositionally biased region" description="Pro residues" evidence="7">
    <location>
        <begin position="500"/>
        <end position="512"/>
    </location>
</feature>
<keyword evidence="13" id="KW-1185">Reference proteome</keyword>
<keyword evidence="8" id="KW-1133">Transmembrane helix</keyword>
<evidence type="ECO:0000256" key="1">
    <source>
        <dbReference type="ARBA" id="ARBA00022536"/>
    </source>
</evidence>
<dbReference type="PROSITE" id="PS01187">
    <property type="entry name" value="EGF_CA"/>
    <property type="match status" value="1"/>
</dbReference>
<evidence type="ECO:0000256" key="9">
    <source>
        <dbReference type="SAM" id="SignalP"/>
    </source>
</evidence>
<evidence type="ECO:0000256" key="2">
    <source>
        <dbReference type="ARBA" id="ARBA00022729"/>
    </source>
</evidence>
<feature type="region of interest" description="Disordered" evidence="7">
    <location>
        <begin position="237"/>
        <end position="310"/>
    </location>
</feature>
<dbReference type="OrthoDB" id="5965479at2759"/>
<dbReference type="InterPro" id="IPR052235">
    <property type="entry name" value="Nephronectin_domain"/>
</dbReference>
<dbReference type="PANTHER" id="PTHR24050:SF28">
    <property type="entry name" value="UROMODULIN-LIKE"/>
    <property type="match status" value="1"/>
</dbReference>
<dbReference type="InterPro" id="IPR049883">
    <property type="entry name" value="NOTCH1_EGF-like"/>
</dbReference>
<dbReference type="Gene3D" id="2.10.25.10">
    <property type="entry name" value="Laminin"/>
    <property type="match status" value="1"/>
</dbReference>
<dbReference type="CDD" id="cd00054">
    <property type="entry name" value="EGF_CA"/>
    <property type="match status" value="1"/>
</dbReference>
<keyword evidence="1 5" id="KW-0245">EGF-like domain</keyword>
<dbReference type="InterPro" id="IPR001368">
    <property type="entry name" value="TNFR/NGFR_Cys_rich_reg"/>
</dbReference>
<feature type="region of interest" description="Disordered" evidence="7">
    <location>
        <begin position="689"/>
        <end position="735"/>
    </location>
</feature>
<evidence type="ECO:0000259" key="11">
    <source>
        <dbReference type="PROSITE" id="PS50050"/>
    </source>
</evidence>
<reference evidence="12 13" key="1">
    <citation type="journal article" date="2017" name="Nat. Ecol. Evol.">
        <title>Scallop genome provides insights into evolution of bilaterian karyotype and development.</title>
        <authorList>
            <person name="Wang S."/>
            <person name="Zhang J."/>
            <person name="Jiao W."/>
            <person name="Li J."/>
            <person name="Xun X."/>
            <person name="Sun Y."/>
            <person name="Guo X."/>
            <person name="Huan P."/>
            <person name="Dong B."/>
            <person name="Zhang L."/>
            <person name="Hu X."/>
            <person name="Sun X."/>
            <person name="Wang J."/>
            <person name="Zhao C."/>
            <person name="Wang Y."/>
            <person name="Wang D."/>
            <person name="Huang X."/>
            <person name="Wang R."/>
            <person name="Lv J."/>
            <person name="Li Y."/>
            <person name="Zhang Z."/>
            <person name="Liu B."/>
            <person name="Lu W."/>
            <person name="Hui Y."/>
            <person name="Liang J."/>
            <person name="Zhou Z."/>
            <person name="Hou R."/>
            <person name="Li X."/>
            <person name="Liu Y."/>
            <person name="Li H."/>
            <person name="Ning X."/>
            <person name="Lin Y."/>
            <person name="Zhao L."/>
            <person name="Xing Q."/>
            <person name="Dou J."/>
            <person name="Li Y."/>
            <person name="Mao J."/>
            <person name="Guo H."/>
            <person name="Dou H."/>
            <person name="Li T."/>
            <person name="Mu C."/>
            <person name="Jiang W."/>
            <person name="Fu Q."/>
            <person name="Fu X."/>
            <person name="Miao Y."/>
            <person name="Liu J."/>
            <person name="Yu Q."/>
            <person name="Li R."/>
            <person name="Liao H."/>
            <person name="Li X."/>
            <person name="Kong Y."/>
            <person name="Jiang Z."/>
            <person name="Chourrout D."/>
            <person name="Li R."/>
            <person name="Bao Z."/>
        </authorList>
    </citation>
    <scope>NUCLEOTIDE SEQUENCE [LARGE SCALE GENOMIC DNA]</scope>
    <source>
        <strain evidence="12 13">PY_sf001</strain>
    </source>
</reference>
<feature type="signal peptide" evidence="9">
    <location>
        <begin position="1"/>
        <end position="24"/>
    </location>
</feature>
<dbReference type="PROSITE" id="PS00010">
    <property type="entry name" value="ASX_HYDROXYL"/>
    <property type="match status" value="1"/>
</dbReference>
<evidence type="ECO:0000256" key="3">
    <source>
        <dbReference type="ARBA" id="ARBA00022737"/>
    </source>
</evidence>
<feature type="transmembrane region" description="Helical" evidence="8">
    <location>
        <begin position="1616"/>
        <end position="1641"/>
    </location>
</feature>
<feature type="transmembrane region" description="Helical" evidence="8">
    <location>
        <begin position="2198"/>
        <end position="2221"/>
    </location>
</feature>
<dbReference type="InterPro" id="IPR018097">
    <property type="entry name" value="EGF_Ca-bd_CS"/>
</dbReference>